<dbReference type="InterPro" id="IPR019987">
    <property type="entry name" value="GTP-bd_ribosome_bio_YsxC"/>
</dbReference>
<dbReference type="Pfam" id="PF01926">
    <property type="entry name" value="MMR_HSR1"/>
    <property type="match status" value="1"/>
</dbReference>
<dbReference type="Proteomes" id="UP000003195">
    <property type="component" value="Unassembled WGS sequence"/>
</dbReference>
<dbReference type="AlphaFoldDB" id="E2ZBZ2"/>
<feature type="domain" description="EngB-type G" evidence="11">
    <location>
        <begin position="27"/>
        <end position="209"/>
    </location>
</feature>
<comment type="cofactor">
    <cofactor evidence="1">
        <name>Mg(2+)</name>
        <dbReference type="ChEBI" id="CHEBI:18420"/>
    </cofactor>
</comment>
<dbReference type="Gene3D" id="3.40.50.300">
    <property type="entry name" value="P-loop containing nucleotide triphosphate hydrolases"/>
    <property type="match status" value="1"/>
</dbReference>
<dbReference type="eggNOG" id="COG0218">
    <property type="taxonomic scope" value="Bacteria"/>
</dbReference>
<dbReference type="GO" id="GO:0046872">
    <property type="term" value="F:metal ion binding"/>
    <property type="evidence" value="ECO:0007669"/>
    <property type="project" value="UniProtKB-KW"/>
</dbReference>
<evidence type="ECO:0000256" key="7">
    <source>
        <dbReference type="ARBA" id="ARBA00023134"/>
    </source>
</evidence>
<accession>E2ZBZ2</accession>
<keyword evidence="9 10" id="KW-0131">Cell cycle</keyword>
<keyword evidence="4" id="KW-0479">Metal-binding</keyword>
<protein>
    <recommendedName>
        <fullName evidence="10">Probable GTP-binding protein EngB</fullName>
    </recommendedName>
</protein>
<dbReference type="PANTHER" id="PTHR11649">
    <property type="entry name" value="MSS1/TRME-RELATED GTP-BINDING PROTEIN"/>
    <property type="match status" value="1"/>
</dbReference>
<dbReference type="RefSeq" id="WP_006942287.1">
    <property type="nucleotide sequence ID" value="NZ_GL538208.1"/>
</dbReference>
<dbReference type="GO" id="GO:0005829">
    <property type="term" value="C:cytosol"/>
    <property type="evidence" value="ECO:0007669"/>
    <property type="project" value="TreeGrafter"/>
</dbReference>
<comment type="function">
    <text evidence="10">Necessary for normal cell division and for the maintenance of normal septation.</text>
</comment>
<evidence type="ECO:0000256" key="5">
    <source>
        <dbReference type="ARBA" id="ARBA00022741"/>
    </source>
</evidence>
<evidence type="ECO:0000313" key="12">
    <source>
        <dbReference type="EMBL" id="EFQ03979.1"/>
    </source>
</evidence>
<dbReference type="SUPFAM" id="SSF52540">
    <property type="entry name" value="P-loop containing nucleoside triphosphate hydrolases"/>
    <property type="match status" value="1"/>
</dbReference>
<evidence type="ECO:0000313" key="13">
    <source>
        <dbReference type="Proteomes" id="UP000003195"/>
    </source>
</evidence>
<proteinExistence type="inferred from homology"/>
<name>E2ZBZ2_9FIRM</name>
<keyword evidence="5 10" id="KW-0547">Nucleotide-binding</keyword>
<dbReference type="InterPro" id="IPR027417">
    <property type="entry name" value="P-loop_NTPase"/>
</dbReference>
<comment type="similarity">
    <text evidence="2 10">Belongs to the TRAFAC class TrmE-Era-EngA-EngB-Septin-like GTPase superfamily. EngB GTPase family.</text>
</comment>
<dbReference type="InterPro" id="IPR006073">
    <property type="entry name" value="GTP-bd"/>
</dbReference>
<dbReference type="GO" id="GO:0000917">
    <property type="term" value="P:division septum assembly"/>
    <property type="evidence" value="ECO:0007669"/>
    <property type="project" value="UniProtKB-KW"/>
</dbReference>
<gene>
    <name evidence="10" type="primary">engB</name>
    <name evidence="12" type="synonym">ysxC</name>
    <name evidence="12" type="ORF">HMPREF9429_01162</name>
</gene>
<evidence type="ECO:0000256" key="1">
    <source>
        <dbReference type="ARBA" id="ARBA00001946"/>
    </source>
</evidence>
<evidence type="ECO:0000256" key="6">
    <source>
        <dbReference type="ARBA" id="ARBA00022842"/>
    </source>
</evidence>
<evidence type="ECO:0000259" key="11">
    <source>
        <dbReference type="PROSITE" id="PS51706"/>
    </source>
</evidence>
<keyword evidence="6" id="KW-0460">Magnesium</keyword>
<dbReference type="CDD" id="cd01876">
    <property type="entry name" value="YihA_EngB"/>
    <property type="match status" value="1"/>
</dbReference>
<dbReference type="GO" id="GO:0005525">
    <property type="term" value="F:GTP binding"/>
    <property type="evidence" value="ECO:0007669"/>
    <property type="project" value="UniProtKB-UniRule"/>
</dbReference>
<dbReference type="OrthoDB" id="9804921at2"/>
<dbReference type="EMBL" id="AECS01000037">
    <property type="protein sequence ID" value="EFQ03979.1"/>
    <property type="molecule type" value="Genomic_DNA"/>
</dbReference>
<evidence type="ECO:0000256" key="10">
    <source>
        <dbReference type="HAMAP-Rule" id="MF_00321"/>
    </source>
</evidence>
<dbReference type="STRING" id="706434.HMPREF9429_01162"/>
<evidence type="ECO:0000256" key="3">
    <source>
        <dbReference type="ARBA" id="ARBA00022618"/>
    </source>
</evidence>
<dbReference type="HOGENOM" id="CLU_033732_3_2_9"/>
<evidence type="ECO:0000256" key="4">
    <source>
        <dbReference type="ARBA" id="ARBA00022723"/>
    </source>
</evidence>
<dbReference type="HAMAP" id="MF_00321">
    <property type="entry name" value="GTPase_EngB"/>
    <property type="match status" value="1"/>
</dbReference>
<dbReference type="PANTHER" id="PTHR11649:SF13">
    <property type="entry name" value="ENGB-TYPE G DOMAIN-CONTAINING PROTEIN"/>
    <property type="match status" value="1"/>
</dbReference>
<keyword evidence="13" id="KW-1185">Reference proteome</keyword>
<reference evidence="12 13" key="1">
    <citation type="submission" date="2010-08" db="EMBL/GenBank/DDBJ databases">
        <authorList>
            <person name="Weinstock G."/>
            <person name="Sodergren E."/>
            <person name="Clifton S."/>
            <person name="Fulton L."/>
            <person name="Fulton B."/>
            <person name="Courtney L."/>
            <person name="Fronick C."/>
            <person name="Harrison M."/>
            <person name="Strong C."/>
            <person name="Farmer C."/>
            <person name="Delahaunty K."/>
            <person name="Markovic C."/>
            <person name="Hall O."/>
            <person name="Minx P."/>
            <person name="Tomlinson C."/>
            <person name="Mitreva M."/>
            <person name="Hou S."/>
            <person name="Chen J."/>
            <person name="Wollam A."/>
            <person name="Pepin K.H."/>
            <person name="Johnson M."/>
            <person name="Bhonagiri V."/>
            <person name="Zhang X."/>
            <person name="Suruliraj S."/>
            <person name="Warren W."/>
            <person name="Chinwalla A."/>
            <person name="Mardis E.R."/>
            <person name="Wilson R.K."/>
        </authorList>
    </citation>
    <scope>NUCLEOTIDE SEQUENCE [LARGE SCALE GENOMIC DNA]</scope>
    <source>
        <strain evidence="12 13">F0359</strain>
    </source>
</reference>
<evidence type="ECO:0000256" key="8">
    <source>
        <dbReference type="ARBA" id="ARBA00023210"/>
    </source>
</evidence>
<dbReference type="InterPro" id="IPR030393">
    <property type="entry name" value="G_ENGB_dom"/>
</dbReference>
<evidence type="ECO:0000256" key="9">
    <source>
        <dbReference type="ARBA" id="ARBA00023306"/>
    </source>
</evidence>
<keyword evidence="8 10" id="KW-0717">Septation</keyword>
<keyword evidence="7 10" id="KW-0342">GTP-binding</keyword>
<sequence>MERRDIALINPKYLTSAVEAKQYPCEERPEIAFLGRSNVGKSSLINSLCNQRGLAKVSGAPGKTRTINFFTGELRERVDGESTRHPVYLVDLPGYGFAKTGGKNRDLWSRFIGDYIQSSKRLVLLCLLVDLRHPGLYLDGEAYAWLRNNDIPLQIVCTKSDKLNQSEKQKNLNEINRLFPTEYAALAYSSLKGQGKNRLIERFYDVVRGRFVDYEHTV</sequence>
<dbReference type="NCBIfam" id="TIGR03598">
    <property type="entry name" value="GTPase_YsxC"/>
    <property type="match status" value="1"/>
</dbReference>
<dbReference type="PROSITE" id="PS51706">
    <property type="entry name" value="G_ENGB"/>
    <property type="match status" value="1"/>
</dbReference>
<keyword evidence="3 10" id="KW-0132">Cell division</keyword>
<comment type="caution">
    <text evidence="12">The sequence shown here is derived from an EMBL/GenBank/DDBJ whole genome shotgun (WGS) entry which is preliminary data.</text>
</comment>
<organism evidence="12 13">
    <name type="scientific">Megasphaera micronuciformis F0359</name>
    <dbReference type="NCBI Taxonomy" id="706434"/>
    <lineage>
        <taxon>Bacteria</taxon>
        <taxon>Bacillati</taxon>
        <taxon>Bacillota</taxon>
        <taxon>Negativicutes</taxon>
        <taxon>Veillonellales</taxon>
        <taxon>Veillonellaceae</taxon>
        <taxon>Megasphaera</taxon>
    </lineage>
</organism>
<evidence type="ECO:0000256" key="2">
    <source>
        <dbReference type="ARBA" id="ARBA00009638"/>
    </source>
</evidence>